<keyword evidence="3" id="KW-1185">Reference proteome</keyword>
<gene>
    <name evidence="2" type="ORF">GGX14DRAFT_559656</name>
</gene>
<feature type="compositionally biased region" description="Basic and acidic residues" evidence="1">
    <location>
        <begin position="116"/>
        <end position="130"/>
    </location>
</feature>
<feature type="compositionally biased region" description="Basic and acidic residues" evidence="1">
    <location>
        <begin position="21"/>
        <end position="32"/>
    </location>
</feature>
<evidence type="ECO:0000313" key="2">
    <source>
        <dbReference type="EMBL" id="KAJ7220872.1"/>
    </source>
</evidence>
<dbReference type="AlphaFoldDB" id="A0AAD6YJ28"/>
<protein>
    <submittedName>
        <fullName evidence="2">Uncharacterized protein</fullName>
    </submittedName>
</protein>
<dbReference type="EMBL" id="JARJCW010000009">
    <property type="protein sequence ID" value="KAJ7220872.1"/>
    <property type="molecule type" value="Genomic_DNA"/>
</dbReference>
<feature type="region of interest" description="Disordered" evidence="1">
    <location>
        <begin position="104"/>
        <end position="130"/>
    </location>
</feature>
<name>A0AAD6YJ28_9AGAR</name>
<dbReference type="Proteomes" id="UP001219525">
    <property type="component" value="Unassembled WGS sequence"/>
</dbReference>
<evidence type="ECO:0000313" key="3">
    <source>
        <dbReference type="Proteomes" id="UP001219525"/>
    </source>
</evidence>
<proteinExistence type="predicted"/>
<organism evidence="2 3">
    <name type="scientific">Mycena pura</name>
    <dbReference type="NCBI Taxonomy" id="153505"/>
    <lineage>
        <taxon>Eukaryota</taxon>
        <taxon>Fungi</taxon>
        <taxon>Dikarya</taxon>
        <taxon>Basidiomycota</taxon>
        <taxon>Agaricomycotina</taxon>
        <taxon>Agaricomycetes</taxon>
        <taxon>Agaricomycetidae</taxon>
        <taxon>Agaricales</taxon>
        <taxon>Marasmiineae</taxon>
        <taxon>Mycenaceae</taxon>
        <taxon>Mycena</taxon>
    </lineage>
</organism>
<reference evidence="2" key="1">
    <citation type="submission" date="2023-03" db="EMBL/GenBank/DDBJ databases">
        <title>Massive genome expansion in bonnet fungi (Mycena s.s.) driven by repeated elements and novel gene families across ecological guilds.</title>
        <authorList>
            <consortium name="Lawrence Berkeley National Laboratory"/>
            <person name="Harder C.B."/>
            <person name="Miyauchi S."/>
            <person name="Viragh M."/>
            <person name="Kuo A."/>
            <person name="Thoen E."/>
            <person name="Andreopoulos B."/>
            <person name="Lu D."/>
            <person name="Skrede I."/>
            <person name="Drula E."/>
            <person name="Henrissat B."/>
            <person name="Morin E."/>
            <person name="Kohler A."/>
            <person name="Barry K."/>
            <person name="LaButti K."/>
            <person name="Morin E."/>
            <person name="Salamov A."/>
            <person name="Lipzen A."/>
            <person name="Mereny Z."/>
            <person name="Hegedus B."/>
            <person name="Baldrian P."/>
            <person name="Stursova M."/>
            <person name="Weitz H."/>
            <person name="Taylor A."/>
            <person name="Grigoriev I.V."/>
            <person name="Nagy L.G."/>
            <person name="Martin F."/>
            <person name="Kauserud H."/>
        </authorList>
    </citation>
    <scope>NUCLEOTIDE SEQUENCE</scope>
    <source>
        <strain evidence="2">9144</strain>
    </source>
</reference>
<evidence type="ECO:0000256" key="1">
    <source>
        <dbReference type="SAM" id="MobiDB-lite"/>
    </source>
</evidence>
<comment type="caution">
    <text evidence="2">The sequence shown here is derived from an EMBL/GenBank/DDBJ whole genome shotgun (WGS) entry which is preliminary data.</text>
</comment>
<accession>A0AAD6YJ28</accession>
<sequence>MCGARAPSAAQLIQHADDPREWADTRALERSSQRRRARTPRRWGTQSAAGSTAHAWCVMSRASPPSAAQLLQHANSQRWHVVQHAADLRRLNASTGRASCTMSRARAPSAAQLIQHADDPREWADTHARA</sequence>
<feature type="region of interest" description="Disordered" evidence="1">
    <location>
        <begin position="21"/>
        <end position="50"/>
    </location>
</feature>